<evidence type="ECO:0000256" key="2">
    <source>
        <dbReference type="ARBA" id="ARBA00022801"/>
    </source>
</evidence>
<dbReference type="Pfam" id="PF00293">
    <property type="entry name" value="NUDIX"/>
    <property type="match status" value="1"/>
</dbReference>
<reference evidence="5" key="1">
    <citation type="journal article" date="2019" name="Int. J. Syst. Evol. Microbiol.">
        <title>The Global Catalogue of Microorganisms (GCM) 10K type strain sequencing project: providing services to taxonomists for standard genome sequencing and annotation.</title>
        <authorList>
            <consortium name="The Broad Institute Genomics Platform"/>
            <consortium name="The Broad Institute Genome Sequencing Center for Infectious Disease"/>
            <person name="Wu L."/>
            <person name="Ma J."/>
        </authorList>
    </citation>
    <scope>NUCLEOTIDE SEQUENCE [LARGE SCALE GENOMIC DNA]</scope>
    <source>
        <strain evidence="5">CGMCC 1.15044</strain>
    </source>
</reference>
<dbReference type="PANTHER" id="PTHR43046:SF2">
    <property type="entry name" value="8-OXO-DGTP DIPHOSPHATASE-RELATED"/>
    <property type="match status" value="1"/>
</dbReference>
<evidence type="ECO:0000313" key="5">
    <source>
        <dbReference type="Proteomes" id="UP000609323"/>
    </source>
</evidence>
<name>A0ABQ1FYB6_9BACL</name>
<dbReference type="InterPro" id="IPR000086">
    <property type="entry name" value="NUDIX_hydrolase_dom"/>
</dbReference>
<accession>A0ABQ1FYB6</accession>
<dbReference type="PANTHER" id="PTHR43046">
    <property type="entry name" value="GDP-MANNOSE MANNOSYL HYDROLASE"/>
    <property type="match status" value="1"/>
</dbReference>
<dbReference type="EMBL" id="BMHF01000004">
    <property type="protein sequence ID" value="GGA31527.1"/>
    <property type="molecule type" value="Genomic_DNA"/>
</dbReference>
<sequence>MGYISELRKLVGTRPLILTGVTVIVLNEEKNILLQRRTDTGDWGVIGGALEIAETFEEAGHRELYEEAGLNAEELKFITVLSGSDMYYQYPHGDEVYNAIIVYEAHKVSGIPTINDNEGLELKYFSLKEPINELNSMTYKILKKSGYIHW</sequence>
<dbReference type="RefSeq" id="WP_094093757.1">
    <property type="nucleotide sequence ID" value="NZ_BMHF01000004.1"/>
</dbReference>
<dbReference type="Proteomes" id="UP000609323">
    <property type="component" value="Unassembled WGS sequence"/>
</dbReference>
<dbReference type="SUPFAM" id="SSF55811">
    <property type="entry name" value="Nudix"/>
    <property type="match status" value="1"/>
</dbReference>
<protein>
    <submittedName>
        <fullName evidence="4">DNA mismatch repair protein MutT</fullName>
    </submittedName>
</protein>
<dbReference type="Gene3D" id="3.90.79.10">
    <property type="entry name" value="Nucleoside Triphosphate Pyrophosphohydrolase"/>
    <property type="match status" value="1"/>
</dbReference>
<dbReference type="InterPro" id="IPR015797">
    <property type="entry name" value="NUDIX_hydrolase-like_dom_sf"/>
</dbReference>
<evidence type="ECO:0000256" key="1">
    <source>
        <dbReference type="ARBA" id="ARBA00001946"/>
    </source>
</evidence>
<proteinExistence type="predicted"/>
<organism evidence="4 5">
    <name type="scientific">Paenibacillus physcomitrellae</name>
    <dbReference type="NCBI Taxonomy" id="1619311"/>
    <lineage>
        <taxon>Bacteria</taxon>
        <taxon>Bacillati</taxon>
        <taxon>Bacillota</taxon>
        <taxon>Bacilli</taxon>
        <taxon>Bacillales</taxon>
        <taxon>Paenibacillaceae</taxon>
        <taxon>Paenibacillus</taxon>
    </lineage>
</organism>
<dbReference type="PROSITE" id="PS51462">
    <property type="entry name" value="NUDIX"/>
    <property type="match status" value="1"/>
</dbReference>
<dbReference type="CDD" id="cd04677">
    <property type="entry name" value="NUDIX_Hydrolase"/>
    <property type="match status" value="1"/>
</dbReference>
<evidence type="ECO:0000259" key="3">
    <source>
        <dbReference type="PROSITE" id="PS51462"/>
    </source>
</evidence>
<keyword evidence="2" id="KW-0378">Hydrolase</keyword>
<feature type="domain" description="Nudix hydrolase" evidence="3">
    <location>
        <begin position="16"/>
        <end position="147"/>
    </location>
</feature>
<comment type="cofactor">
    <cofactor evidence="1">
        <name>Mg(2+)</name>
        <dbReference type="ChEBI" id="CHEBI:18420"/>
    </cofactor>
</comment>
<comment type="caution">
    <text evidence="4">The sequence shown here is derived from an EMBL/GenBank/DDBJ whole genome shotgun (WGS) entry which is preliminary data.</text>
</comment>
<evidence type="ECO:0000313" key="4">
    <source>
        <dbReference type="EMBL" id="GGA31527.1"/>
    </source>
</evidence>
<gene>
    <name evidence="4" type="ORF">GCM10010917_15800</name>
</gene>
<keyword evidence="5" id="KW-1185">Reference proteome</keyword>